<dbReference type="GO" id="GO:0043023">
    <property type="term" value="F:ribosomal large subunit binding"/>
    <property type="evidence" value="ECO:0007669"/>
    <property type="project" value="UniProtKB-UniRule"/>
</dbReference>
<dbReference type="HOGENOM" id="CLU_018395_0_1_4"/>
<dbReference type="Gene3D" id="3.10.20.30">
    <property type="match status" value="1"/>
</dbReference>
<feature type="binding site" evidence="6">
    <location>
        <begin position="34"/>
        <end position="39"/>
    </location>
    <ligand>
        <name>ATP</name>
        <dbReference type="ChEBI" id="CHEBI:30616"/>
    </ligand>
</feature>
<dbReference type="PROSITE" id="PS51710">
    <property type="entry name" value="G_OBG"/>
    <property type="match status" value="1"/>
</dbReference>
<evidence type="ECO:0000256" key="4">
    <source>
        <dbReference type="ARBA" id="ARBA00022840"/>
    </source>
</evidence>
<feature type="domain" description="OBG-type G" evidence="7">
    <location>
        <begin position="25"/>
        <end position="279"/>
    </location>
</feature>
<dbReference type="InterPro" id="IPR004095">
    <property type="entry name" value="TGS"/>
</dbReference>
<dbReference type="FunFam" id="3.10.20.30:FF:000001">
    <property type="entry name" value="Ribosome-binding ATPase YchF"/>
    <property type="match status" value="1"/>
</dbReference>
<proteinExistence type="inferred from homology"/>
<protein>
    <recommendedName>
        <fullName evidence="6">Ribosome-binding ATPase YchF</fullName>
    </recommendedName>
</protein>
<dbReference type="EMBL" id="CP002580">
    <property type="protein sequence ID" value="AJK44940.1"/>
    <property type="molecule type" value="Genomic_DNA"/>
</dbReference>
<evidence type="ECO:0000256" key="2">
    <source>
        <dbReference type="ARBA" id="ARBA00022723"/>
    </source>
</evidence>
<dbReference type="KEGG" id="bgp:BGL_1c03980"/>
<evidence type="ECO:0000256" key="6">
    <source>
        <dbReference type="HAMAP-Rule" id="MF_00944"/>
    </source>
</evidence>
<dbReference type="Pfam" id="PF06071">
    <property type="entry name" value="YchF-GTPase_C"/>
    <property type="match status" value="1"/>
</dbReference>
<dbReference type="GO" id="GO:0005524">
    <property type="term" value="F:ATP binding"/>
    <property type="evidence" value="ECO:0007669"/>
    <property type="project" value="UniProtKB-UniRule"/>
</dbReference>
<evidence type="ECO:0000313" key="9">
    <source>
        <dbReference type="EMBL" id="AJK44940.1"/>
    </source>
</evidence>
<keyword evidence="4 6" id="KW-0067">ATP-binding</keyword>
<keyword evidence="3 6" id="KW-0547">Nucleotide-binding</keyword>
<dbReference type="GO" id="GO:0046872">
    <property type="term" value="F:metal ion binding"/>
    <property type="evidence" value="ECO:0007669"/>
    <property type="project" value="UniProtKB-KW"/>
</dbReference>
<dbReference type="SUPFAM" id="SSF81271">
    <property type="entry name" value="TGS-like"/>
    <property type="match status" value="1"/>
</dbReference>
<accession>A0A0B6RV53</accession>
<dbReference type="GO" id="GO:0016887">
    <property type="term" value="F:ATP hydrolysis activity"/>
    <property type="evidence" value="ECO:0007669"/>
    <property type="project" value="UniProtKB-UniRule"/>
</dbReference>
<dbReference type="PANTHER" id="PTHR23305:SF18">
    <property type="entry name" value="OBG-TYPE G DOMAIN-CONTAINING PROTEIN"/>
    <property type="match status" value="1"/>
</dbReference>
<evidence type="ECO:0000259" key="7">
    <source>
        <dbReference type="PROSITE" id="PS51710"/>
    </source>
</evidence>
<dbReference type="SUPFAM" id="SSF52540">
    <property type="entry name" value="P-loop containing nucleoside triphosphate hydrolases"/>
    <property type="match status" value="1"/>
</dbReference>
<dbReference type="InterPro" id="IPR027417">
    <property type="entry name" value="P-loop_NTPase"/>
</dbReference>
<comment type="similarity">
    <text evidence="6">Belongs to the TRAFAC class OBG-HflX-like GTPase superfamily. OBG GTPase family. YchF/OLA1 subfamily.</text>
</comment>
<feature type="domain" description="TGS" evidence="8">
    <location>
        <begin position="301"/>
        <end position="384"/>
    </location>
</feature>
<dbReference type="PRINTS" id="PR00326">
    <property type="entry name" value="GTP1OBG"/>
</dbReference>
<gene>
    <name evidence="6 9" type="primary">ychF</name>
    <name evidence="9" type="ORF">BGL_1c03980</name>
</gene>
<comment type="function">
    <text evidence="6">ATPase that binds to both the 70S ribosome and the 50S ribosomal subunit in a nucleotide-independent manner.</text>
</comment>
<dbReference type="InterPro" id="IPR006073">
    <property type="entry name" value="GTP-bd"/>
</dbReference>
<keyword evidence="5" id="KW-0460">Magnesium</keyword>
<dbReference type="PANTHER" id="PTHR23305">
    <property type="entry name" value="OBG GTPASE FAMILY"/>
    <property type="match status" value="1"/>
</dbReference>
<reference evidence="9 10" key="2">
    <citation type="journal article" date="2016" name="Appl. Microbiol. Biotechnol.">
        <title>Mutations improving production and secretion of extracellular lipase by Burkholderia glumae PG1.</title>
        <authorList>
            <person name="Knapp A."/>
            <person name="Voget S."/>
            <person name="Gao R."/>
            <person name="Zaburannyi N."/>
            <person name="Krysciak D."/>
            <person name="Breuer M."/>
            <person name="Hauer B."/>
            <person name="Streit W.R."/>
            <person name="Muller R."/>
            <person name="Daniel R."/>
            <person name="Jaeger K.E."/>
        </authorList>
    </citation>
    <scope>NUCLEOTIDE SEQUENCE [LARGE SCALE GENOMIC DNA]</scope>
    <source>
        <strain evidence="9 10">PG1</strain>
    </source>
</reference>
<dbReference type="InterPro" id="IPR013029">
    <property type="entry name" value="YchF_C"/>
</dbReference>
<dbReference type="Gene3D" id="1.10.150.300">
    <property type="entry name" value="TGS-like domain"/>
    <property type="match status" value="1"/>
</dbReference>
<dbReference type="HAMAP" id="MF_00944">
    <property type="entry name" value="YchF_OLA1_ATPase"/>
    <property type="match status" value="1"/>
</dbReference>
<dbReference type="AlphaFoldDB" id="A0A0B6RV53"/>
<dbReference type="InterPro" id="IPR031167">
    <property type="entry name" value="G_OBG"/>
</dbReference>
<dbReference type="PROSITE" id="PS51880">
    <property type="entry name" value="TGS"/>
    <property type="match status" value="1"/>
</dbReference>
<dbReference type="CDD" id="cd04867">
    <property type="entry name" value="TGS_YchF_OLA1"/>
    <property type="match status" value="1"/>
</dbReference>
<evidence type="ECO:0000313" key="10">
    <source>
        <dbReference type="Proteomes" id="UP000031838"/>
    </source>
</evidence>
<dbReference type="InterPro" id="IPR004396">
    <property type="entry name" value="ATPase_YchF/OLA1"/>
</dbReference>
<evidence type="ECO:0000259" key="8">
    <source>
        <dbReference type="PROSITE" id="PS51880"/>
    </source>
</evidence>
<dbReference type="PIRSF" id="PIRSF006641">
    <property type="entry name" value="CHP00092"/>
    <property type="match status" value="1"/>
</dbReference>
<sequence length="386" mass="41371">MAARAAPGVARTGTTSDPERFSMSLKCGIVGLPNVGKSTLFNALTKAGIAAENYPFCTIEPNVGIVEVPDARLKAISAIVKPERIVPAVVEFVDIAGLVAGASKGEGLGNQFLANIRETDAITHVVRCFEDENVIHVAGRVSPLDDIEVINTELALADLATVEKALSRYSKAAKSGNDKEAVKLAAALEKVRAHLDQGKAVRGLDLSDDEHAILKPFCLITAKPAMYVANVKDDGFENNPHLDAVRNYAEAEKSPVVAVCAAIEAEIADLDDADKDAFLADMGMDEPGLDRVIRAGFKLLGLQTYFTAGVKEVRAWTIHIGDTAPQAAGVIHTDFERGFIRAQTIGYDDYITYKGEQGAKEAGKMRAEGKEYVVHDGDVMNFLFNV</sequence>
<evidence type="ECO:0000256" key="5">
    <source>
        <dbReference type="ARBA" id="ARBA00022842"/>
    </source>
</evidence>
<organism evidence="9 10">
    <name type="scientific">Burkholderia plantarii</name>
    <dbReference type="NCBI Taxonomy" id="41899"/>
    <lineage>
        <taxon>Bacteria</taxon>
        <taxon>Pseudomonadati</taxon>
        <taxon>Pseudomonadota</taxon>
        <taxon>Betaproteobacteria</taxon>
        <taxon>Burkholderiales</taxon>
        <taxon>Burkholderiaceae</taxon>
        <taxon>Burkholderia</taxon>
    </lineage>
</organism>
<dbReference type="InterPro" id="IPR012675">
    <property type="entry name" value="Beta-grasp_dom_sf"/>
</dbReference>
<keyword evidence="10" id="KW-1185">Reference proteome</keyword>
<evidence type="ECO:0000256" key="1">
    <source>
        <dbReference type="ARBA" id="ARBA00001946"/>
    </source>
</evidence>
<comment type="cofactor">
    <cofactor evidence="1">
        <name>Mg(2+)</name>
        <dbReference type="ChEBI" id="CHEBI:18420"/>
    </cofactor>
</comment>
<dbReference type="GO" id="GO:0005737">
    <property type="term" value="C:cytoplasm"/>
    <property type="evidence" value="ECO:0007669"/>
    <property type="project" value="TreeGrafter"/>
</dbReference>
<dbReference type="CDD" id="cd01900">
    <property type="entry name" value="YchF"/>
    <property type="match status" value="1"/>
</dbReference>
<dbReference type="Gene3D" id="3.40.50.300">
    <property type="entry name" value="P-loop containing nucleotide triphosphate hydrolases"/>
    <property type="match status" value="1"/>
</dbReference>
<reference evidence="10" key="1">
    <citation type="submission" date="2011-03" db="EMBL/GenBank/DDBJ databases">
        <authorList>
            <person name="Voget S."/>
            <person name="Streit W.R."/>
            <person name="Jaeger K.E."/>
            <person name="Daniel R."/>
        </authorList>
    </citation>
    <scope>NUCLEOTIDE SEQUENCE [LARGE SCALE GENOMIC DNA]</scope>
    <source>
        <strain evidence="10">PG1</strain>
    </source>
</reference>
<evidence type="ECO:0000256" key="3">
    <source>
        <dbReference type="ARBA" id="ARBA00022741"/>
    </source>
</evidence>
<dbReference type="GO" id="GO:0005525">
    <property type="term" value="F:GTP binding"/>
    <property type="evidence" value="ECO:0007669"/>
    <property type="project" value="InterPro"/>
</dbReference>
<dbReference type="InterPro" id="IPR041706">
    <property type="entry name" value="YchF_N"/>
</dbReference>
<dbReference type="FunFam" id="1.10.150.300:FF:000001">
    <property type="entry name" value="Ribosome-binding ATPase YchF"/>
    <property type="match status" value="1"/>
</dbReference>
<dbReference type="Pfam" id="PF01926">
    <property type="entry name" value="MMR_HSR1"/>
    <property type="match status" value="1"/>
</dbReference>
<name>A0A0B6RV53_BURPL</name>
<dbReference type="Proteomes" id="UP000031838">
    <property type="component" value="Chromosome 1"/>
</dbReference>
<keyword evidence="2" id="KW-0479">Metal-binding</keyword>
<dbReference type="InterPro" id="IPR023192">
    <property type="entry name" value="TGS-like_dom_sf"/>
</dbReference>
<dbReference type="NCBIfam" id="TIGR00092">
    <property type="entry name" value="redox-regulated ATPase YchF"/>
    <property type="match status" value="1"/>
</dbReference>
<dbReference type="InterPro" id="IPR012676">
    <property type="entry name" value="TGS-like"/>
</dbReference>